<gene>
    <name evidence="2" type="ORF">PG999_001754</name>
</gene>
<dbReference type="EMBL" id="JAQQWP010000002">
    <property type="protein sequence ID" value="KAK8129374.1"/>
    <property type="molecule type" value="Genomic_DNA"/>
</dbReference>
<organism evidence="2 3">
    <name type="scientific">Apiospora kogelbergensis</name>
    <dbReference type="NCBI Taxonomy" id="1337665"/>
    <lineage>
        <taxon>Eukaryota</taxon>
        <taxon>Fungi</taxon>
        <taxon>Dikarya</taxon>
        <taxon>Ascomycota</taxon>
        <taxon>Pezizomycotina</taxon>
        <taxon>Sordariomycetes</taxon>
        <taxon>Xylariomycetidae</taxon>
        <taxon>Amphisphaeriales</taxon>
        <taxon>Apiosporaceae</taxon>
        <taxon>Apiospora</taxon>
    </lineage>
</organism>
<dbReference type="AlphaFoldDB" id="A0AAW0R697"/>
<feature type="region of interest" description="Disordered" evidence="1">
    <location>
        <begin position="511"/>
        <end position="559"/>
    </location>
</feature>
<evidence type="ECO:0000313" key="3">
    <source>
        <dbReference type="Proteomes" id="UP001392437"/>
    </source>
</evidence>
<dbReference type="Proteomes" id="UP001392437">
    <property type="component" value="Unassembled WGS sequence"/>
</dbReference>
<protein>
    <submittedName>
        <fullName evidence="2">Uncharacterized protein</fullName>
    </submittedName>
</protein>
<evidence type="ECO:0000256" key="1">
    <source>
        <dbReference type="SAM" id="MobiDB-lite"/>
    </source>
</evidence>
<proteinExistence type="predicted"/>
<evidence type="ECO:0000313" key="2">
    <source>
        <dbReference type="EMBL" id="KAK8129374.1"/>
    </source>
</evidence>
<keyword evidence="3" id="KW-1185">Reference proteome</keyword>
<accession>A0AAW0R697</accession>
<feature type="compositionally biased region" description="Low complexity" evidence="1">
    <location>
        <begin position="530"/>
        <end position="546"/>
    </location>
</feature>
<feature type="compositionally biased region" description="Gly residues" evidence="1">
    <location>
        <begin position="547"/>
        <end position="559"/>
    </location>
</feature>
<comment type="caution">
    <text evidence="2">The sequence shown here is derived from an EMBL/GenBank/DDBJ whole genome shotgun (WGS) entry which is preliminary data.</text>
</comment>
<name>A0AAW0R697_9PEZI</name>
<sequence>MDVSAYCTSHGCLWREPSGITCRNSKKSNQPYCKEHLTCQAAPNGSQCGSRRGNLLNKDVKFCELRCNSEIQTSPGRKLFTYCKDHNCQQAECADPRLGATGTRQSVFCAAHTCKDGHCMANVNGPPEVGDTKNQHSYCPVHRPCRSTGCANMVHRVSNAEFRKHCTNHYCEFGNNCDVERAVGVRVCATHRCWRSGCAKGLQNALGRYCEDHECKDLKKPCLEMRVDRSEWCVSHVCRENLGNDRCINPGDQKDQYCVDHVRCEKSGCDKTIYIDQGKRRQLCKERKLFFKSLLQLQLWQYITSSCTNLYKTNAVDYIGICEYHPCIKLRVRDKRHCDEHACLVNIDCATPRTQWSSYCMHHKCSNISCPNMRALMSSLSPTALKQYAGLAPGTSLSAAALSAFDPWCPSHRCREPGCGVQAVKEGGFCATHVCREPGCGIRGAQDNGYCDQHSCHERGCPRAPIDAWHSYCDKHEYGDDSDFDDDDDDAWSYGNGGGFNGSLAGPGWAGPFGLGGGGPPPRRRRRIGAARSRSGSRSRLSATAGGQRGGRQGAPAGAGAGVATLQLAAPMLLGIHS</sequence>
<reference evidence="2 3" key="1">
    <citation type="submission" date="2023-01" db="EMBL/GenBank/DDBJ databases">
        <title>Analysis of 21 Apiospora genomes using comparative genomics revels a genus with tremendous synthesis potential of carbohydrate active enzymes and secondary metabolites.</title>
        <authorList>
            <person name="Sorensen T."/>
        </authorList>
    </citation>
    <scope>NUCLEOTIDE SEQUENCE [LARGE SCALE GENOMIC DNA]</scope>
    <source>
        <strain evidence="2 3">CBS 117206</strain>
    </source>
</reference>